<evidence type="ECO:0000256" key="1">
    <source>
        <dbReference type="SAM" id="MobiDB-lite"/>
    </source>
</evidence>
<name>A0A1Y1QK30_9GAMM</name>
<accession>A0A1Y1QK30</accession>
<sequence>MMRIIQKIHGLHRNLCSCQFWLDRVFPFQINCLESFTIMKIKSQVAIAGILFAGLLTTGCQQMGAQQSTGQQVTEAPKGDVPAVVTPPPVAPVRQVQPPRVPQVKAKGNYKGPVAQDAASAAAMKQYQK</sequence>
<dbReference type="AlphaFoldDB" id="A0A1Y1QK30"/>
<gene>
    <name evidence="2" type="ORF">BWK73_27520</name>
</gene>
<feature type="compositionally biased region" description="Low complexity" evidence="1">
    <location>
        <begin position="92"/>
        <end position="104"/>
    </location>
</feature>
<protein>
    <recommendedName>
        <fullName evidence="4">Lipoprotein</fullName>
    </recommendedName>
</protein>
<evidence type="ECO:0000313" key="3">
    <source>
        <dbReference type="Proteomes" id="UP000192491"/>
    </source>
</evidence>
<evidence type="ECO:0008006" key="4">
    <source>
        <dbReference type="Google" id="ProtNLM"/>
    </source>
</evidence>
<reference evidence="2 3" key="1">
    <citation type="submission" date="2017-01" db="EMBL/GenBank/DDBJ databases">
        <title>Novel large sulfur bacteria in the metagenomes of groundwater-fed chemosynthetic microbial mats in the Lake Huron basin.</title>
        <authorList>
            <person name="Sharrar A.M."/>
            <person name="Flood B.E."/>
            <person name="Bailey J.V."/>
            <person name="Jones D.S."/>
            <person name="Biddanda B."/>
            <person name="Ruberg S.A."/>
            <person name="Marcus D.N."/>
            <person name="Dick G.J."/>
        </authorList>
    </citation>
    <scope>NUCLEOTIDE SEQUENCE [LARGE SCALE GENOMIC DNA]</scope>
    <source>
        <strain evidence="2">A8</strain>
    </source>
</reference>
<feature type="region of interest" description="Disordered" evidence="1">
    <location>
        <begin position="66"/>
        <end position="114"/>
    </location>
</feature>
<comment type="caution">
    <text evidence="2">The sequence shown here is derived from an EMBL/GenBank/DDBJ whole genome shotgun (WGS) entry which is preliminary data.</text>
</comment>
<organism evidence="2 3">
    <name type="scientific">Thiothrix lacustris</name>
    <dbReference type="NCBI Taxonomy" id="525917"/>
    <lineage>
        <taxon>Bacteria</taxon>
        <taxon>Pseudomonadati</taxon>
        <taxon>Pseudomonadota</taxon>
        <taxon>Gammaproteobacteria</taxon>
        <taxon>Thiotrichales</taxon>
        <taxon>Thiotrichaceae</taxon>
        <taxon>Thiothrix</taxon>
    </lineage>
</organism>
<dbReference type="Proteomes" id="UP000192491">
    <property type="component" value="Unassembled WGS sequence"/>
</dbReference>
<dbReference type="EMBL" id="MTEJ01000203">
    <property type="protein sequence ID" value="OQX07627.1"/>
    <property type="molecule type" value="Genomic_DNA"/>
</dbReference>
<evidence type="ECO:0000313" key="2">
    <source>
        <dbReference type="EMBL" id="OQX07627.1"/>
    </source>
</evidence>
<proteinExistence type="predicted"/>